<evidence type="ECO:0000256" key="1">
    <source>
        <dbReference type="SAM" id="SignalP"/>
    </source>
</evidence>
<keyword evidence="3" id="KW-1185">Reference proteome</keyword>
<reference evidence="2 3" key="1">
    <citation type="submission" date="2018-09" db="EMBL/GenBank/DDBJ databases">
        <authorList>
            <person name="Zeman M."/>
            <person name="Pardy F."/>
        </authorList>
    </citation>
    <scope>NUCLEOTIDE SEQUENCE [LARGE SCALE GENOMIC DNA]</scope>
    <source>
        <strain evidence="2 3">CCM 8852</strain>
    </source>
</reference>
<dbReference type="AlphaFoldDB" id="A0A418QTF0"/>
<dbReference type="RefSeq" id="WP_119656497.1">
    <property type="nucleotide sequence ID" value="NZ_JBHUOI010000031.1"/>
</dbReference>
<evidence type="ECO:0000313" key="2">
    <source>
        <dbReference type="EMBL" id="RIY08424.1"/>
    </source>
</evidence>
<proteinExistence type="predicted"/>
<protein>
    <submittedName>
        <fullName evidence="2">Uncharacterized protein</fullName>
    </submittedName>
</protein>
<dbReference type="OrthoDB" id="887222at2"/>
<feature type="signal peptide" evidence="1">
    <location>
        <begin position="1"/>
        <end position="25"/>
    </location>
</feature>
<keyword evidence="1" id="KW-0732">Signal</keyword>
<dbReference type="EMBL" id="QYCN01000022">
    <property type="protein sequence ID" value="RIY08424.1"/>
    <property type="molecule type" value="Genomic_DNA"/>
</dbReference>
<name>A0A418QTF0_9BACT</name>
<gene>
    <name evidence="2" type="ORF">D0T11_14380</name>
</gene>
<dbReference type="Proteomes" id="UP000284250">
    <property type="component" value="Unassembled WGS sequence"/>
</dbReference>
<feature type="chain" id="PRO_5019491751" evidence="1">
    <location>
        <begin position="26"/>
        <end position="59"/>
    </location>
</feature>
<reference evidence="2 3" key="2">
    <citation type="submission" date="2019-01" db="EMBL/GenBank/DDBJ databases">
        <title>Hymenobacter humicola sp. nov., isolated from soils in Antarctica.</title>
        <authorList>
            <person name="Sedlacek I."/>
            <person name="Holochova P."/>
            <person name="Kralova S."/>
            <person name="Pantucek R."/>
            <person name="Stankova E."/>
            <person name="Vrbovska V."/>
            <person name="Kristofova L."/>
            <person name="Svec P."/>
            <person name="Busse H.-J."/>
        </authorList>
    </citation>
    <scope>NUCLEOTIDE SEQUENCE [LARGE SCALE GENOMIC DNA]</scope>
    <source>
        <strain evidence="2 3">CCM 8852</strain>
    </source>
</reference>
<evidence type="ECO:0000313" key="3">
    <source>
        <dbReference type="Proteomes" id="UP000284250"/>
    </source>
</evidence>
<organism evidence="2 3">
    <name type="scientific">Hymenobacter rubripertinctus</name>
    <dbReference type="NCBI Taxonomy" id="2029981"/>
    <lineage>
        <taxon>Bacteria</taxon>
        <taxon>Pseudomonadati</taxon>
        <taxon>Bacteroidota</taxon>
        <taxon>Cytophagia</taxon>
        <taxon>Cytophagales</taxon>
        <taxon>Hymenobacteraceae</taxon>
        <taxon>Hymenobacter</taxon>
    </lineage>
</organism>
<comment type="caution">
    <text evidence="2">The sequence shown here is derived from an EMBL/GenBank/DDBJ whole genome shotgun (WGS) entry which is preliminary data.</text>
</comment>
<sequence>MFTRLLQLSLVFFVLSFGLPAPVAAQATGRILPSVRAKIKGQNRMHRPNYHVYRAYRYY</sequence>
<accession>A0A418QTF0</accession>